<feature type="compositionally biased region" description="Basic residues" evidence="1">
    <location>
        <begin position="56"/>
        <end position="65"/>
    </location>
</feature>
<comment type="caution">
    <text evidence="2">The sequence shown here is derived from an EMBL/GenBank/DDBJ whole genome shotgun (WGS) entry which is preliminary data.</text>
</comment>
<evidence type="ECO:0000313" key="3">
    <source>
        <dbReference type="Proteomes" id="UP000236305"/>
    </source>
</evidence>
<evidence type="ECO:0000256" key="1">
    <source>
        <dbReference type="SAM" id="MobiDB-lite"/>
    </source>
</evidence>
<sequence>MMDIWATASKARMSASDQGGQILNFQHVERRMSKVDKCRIRLEAPEDDDVNDNKNGRKIAKKQNV</sequence>
<name>A0AA44W8A3_VERDA</name>
<organism evidence="2 3">
    <name type="scientific">Verticillium dahliae</name>
    <name type="common">Verticillium wilt</name>
    <dbReference type="NCBI Taxonomy" id="27337"/>
    <lineage>
        <taxon>Eukaryota</taxon>
        <taxon>Fungi</taxon>
        <taxon>Dikarya</taxon>
        <taxon>Ascomycota</taxon>
        <taxon>Pezizomycotina</taxon>
        <taxon>Sordariomycetes</taxon>
        <taxon>Hypocreomycetidae</taxon>
        <taxon>Glomerellales</taxon>
        <taxon>Plectosphaerellaceae</taxon>
        <taxon>Verticillium</taxon>
    </lineage>
</organism>
<feature type="region of interest" description="Disordered" evidence="1">
    <location>
        <begin position="46"/>
        <end position="65"/>
    </location>
</feature>
<protein>
    <submittedName>
        <fullName evidence="2">Uncharacterized protein</fullName>
    </submittedName>
</protein>
<dbReference type="AlphaFoldDB" id="A0AA44W8A3"/>
<evidence type="ECO:0000313" key="2">
    <source>
        <dbReference type="EMBL" id="PNH26546.1"/>
    </source>
</evidence>
<reference evidence="2 3" key="1">
    <citation type="submission" date="2017-12" db="EMBL/GenBank/DDBJ databases">
        <title>Comparative genomics yields insights into virulence evolution of Verticillium dahliae.</title>
        <authorList>
            <person name="Fan R."/>
            <person name="Armitage A.D."/>
            <person name="Cascant-Lopez E."/>
            <person name="Sobczyk M."/>
            <person name="Cockerton H.M."/>
            <person name="Harrison R.J."/>
        </authorList>
    </citation>
    <scope>NUCLEOTIDE SEQUENCE [LARGE SCALE GENOMIC DNA]</scope>
    <source>
        <strain evidence="2 3">12008</strain>
    </source>
</reference>
<gene>
    <name evidence="2" type="ORF">BJF96_g10152</name>
</gene>
<dbReference type="EMBL" id="MPSH01000062">
    <property type="protein sequence ID" value="PNH26546.1"/>
    <property type="molecule type" value="Genomic_DNA"/>
</dbReference>
<proteinExistence type="predicted"/>
<accession>A0AA44W8A3</accession>
<dbReference type="Proteomes" id="UP000236305">
    <property type="component" value="Unassembled WGS sequence"/>
</dbReference>